<sequence>MATKTAQREILKDMRRQMRWIEDAIKQGDQGWIDQYSDQLSATARSLHSDSN</sequence>
<evidence type="ECO:0000313" key="1">
    <source>
        <dbReference type="EMBL" id="CAB4214962.1"/>
    </source>
</evidence>
<proteinExistence type="predicted"/>
<protein>
    <submittedName>
        <fullName evidence="2">Uncharacterized protein</fullName>
    </submittedName>
</protein>
<accession>A0A6J5SVU3</accession>
<organism evidence="2">
    <name type="scientific">uncultured Caudovirales phage</name>
    <dbReference type="NCBI Taxonomy" id="2100421"/>
    <lineage>
        <taxon>Viruses</taxon>
        <taxon>Duplodnaviria</taxon>
        <taxon>Heunggongvirae</taxon>
        <taxon>Uroviricota</taxon>
        <taxon>Caudoviricetes</taxon>
        <taxon>Peduoviridae</taxon>
        <taxon>Maltschvirus</taxon>
        <taxon>Maltschvirus maltsch</taxon>
    </lineage>
</organism>
<reference evidence="2" key="1">
    <citation type="submission" date="2020-05" db="EMBL/GenBank/DDBJ databases">
        <authorList>
            <person name="Chiriac C."/>
            <person name="Salcher M."/>
            <person name="Ghai R."/>
            <person name="Kavagutti S V."/>
        </authorList>
    </citation>
    <scope>NUCLEOTIDE SEQUENCE</scope>
</reference>
<dbReference type="EMBL" id="LR797480">
    <property type="protein sequence ID" value="CAB4219633.1"/>
    <property type="molecule type" value="Genomic_DNA"/>
</dbReference>
<evidence type="ECO:0000313" key="2">
    <source>
        <dbReference type="EMBL" id="CAB4219633.1"/>
    </source>
</evidence>
<name>A0A6J5SVU3_9CAUD</name>
<gene>
    <name evidence="1" type="ORF">UFOVP1467_30</name>
    <name evidence="2" type="ORF">UFOVP1616_14</name>
</gene>
<dbReference type="EMBL" id="LR797420">
    <property type="protein sequence ID" value="CAB4214962.1"/>
    <property type="molecule type" value="Genomic_DNA"/>
</dbReference>